<feature type="region of interest" description="Disordered" evidence="1">
    <location>
        <begin position="34"/>
        <end position="53"/>
    </location>
</feature>
<protein>
    <submittedName>
        <fullName evidence="2">Uncharacterized protein</fullName>
    </submittedName>
</protein>
<evidence type="ECO:0000313" key="2">
    <source>
        <dbReference type="EMBL" id="SDV50789.1"/>
    </source>
</evidence>
<evidence type="ECO:0000256" key="1">
    <source>
        <dbReference type="SAM" id="MobiDB-lite"/>
    </source>
</evidence>
<dbReference type="EMBL" id="FNLO01000013">
    <property type="protein sequence ID" value="SDV50789.1"/>
    <property type="molecule type" value="Genomic_DNA"/>
</dbReference>
<evidence type="ECO:0000313" key="3">
    <source>
        <dbReference type="Proteomes" id="UP000243719"/>
    </source>
</evidence>
<gene>
    <name evidence="2" type="ORF">SAMN05216551_113108</name>
</gene>
<dbReference type="STRING" id="1770053.SAMN05216551_113108"/>
<dbReference type="AlphaFoldDB" id="A0A1H2PVC5"/>
<proteinExistence type="predicted"/>
<accession>A0A1H2PVC5</accession>
<feature type="compositionally biased region" description="Basic residues" evidence="1">
    <location>
        <begin position="37"/>
        <end position="46"/>
    </location>
</feature>
<reference evidence="3" key="1">
    <citation type="submission" date="2016-09" db="EMBL/GenBank/DDBJ databases">
        <authorList>
            <person name="Varghese N."/>
            <person name="Submissions S."/>
        </authorList>
    </citation>
    <scope>NUCLEOTIDE SEQUENCE [LARGE SCALE GENOMIC DNA]</scope>
    <source>
        <strain evidence="3">JS23</strain>
    </source>
</reference>
<name>A0A1H2PVC5_9BURK</name>
<sequence>MIALGAHAALAHVSLRLALPIVRRRAPLRRAAACHFPHPHPHPHPHPRPEPQPHVLFRLLAS</sequence>
<keyword evidence="3" id="KW-1185">Reference proteome</keyword>
<organism evidence="2 3">
    <name type="scientific">Chitinasiproducens palmae</name>
    <dbReference type="NCBI Taxonomy" id="1770053"/>
    <lineage>
        <taxon>Bacteria</taxon>
        <taxon>Pseudomonadati</taxon>
        <taxon>Pseudomonadota</taxon>
        <taxon>Betaproteobacteria</taxon>
        <taxon>Burkholderiales</taxon>
        <taxon>Burkholderiaceae</taxon>
        <taxon>Chitinasiproducens</taxon>
    </lineage>
</organism>
<dbReference type="Proteomes" id="UP000243719">
    <property type="component" value="Unassembled WGS sequence"/>
</dbReference>